<comment type="caution">
    <text evidence="1">The sequence shown here is derived from an EMBL/GenBank/DDBJ whole genome shotgun (WGS) entry which is preliminary data.</text>
</comment>
<gene>
    <name evidence="1" type="ORF">M837_01917</name>
</gene>
<evidence type="ECO:0000313" key="2">
    <source>
        <dbReference type="Proteomes" id="UP000025523"/>
    </source>
</evidence>
<keyword evidence="2" id="KW-1185">Reference proteome</keyword>
<reference evidence="1 2" key="1">
    <citation type="journal article" date="2013" name="Genome Announc.">
        <title>Draft Genome Sequence of Streptococcus equi subsp. zooepidemicus Strain S31A1, Isolated from Equine Infectious Endometritis.</title>
        <authorList>
            <person name="da Piedade I."/>
            <person name="Skive B."/>
            <person name="Christensen H."/>
            <person name="Bojesen A.M."/>
        </authorList>
    </citation>
    <scope>NUCLEOTIDE SEQUENCE [LARGE SCALE GENOMIC DNA]</scope>
    <source>
        <strain evidence="1 2">SzS31A1</strain>
    </source>
</reference>
<name>A0ABR4RSW8_STRSZ</name>
<protein>
    <submittedName>
        <fullName evidence="1">Uncharacterized protein</fullName>
    </submittedName>
</protein>
<accession>A0ABR4RSW8</accession>
<proteinExistence type="predicted"/>
<dbReference type="EMBL" id="AUXA02000020">
    <property type="protein sequence ID" value="KDE01981.1"/>
    <property type="molecule type" value="Genomic_DNA"/>
</dbReference>
<organism evidence="1 2">
    <name type="scientific">Streptococcus equi subsp. zooepidemicus SzS31A1</name>
    <dbReference type="NCBI Taxonomy" id="1352602"/>
    <lineage>
        <taxon>Bacteria</taxon>
        <taxon>Bacillati</taxon>
        <taxon>Bacillota</taxon>
        <taxon>Bacilli</taxon>
        <taxon>Lactobacillales</taxon>
        <taxon>Streptococcaceae</taxon>
        <taxon>Streptococcus</taxon>
    </lineage>
</organism>
<evidence type="ECO:0000313" key="1">
    <source>
        <dbReference type="EMBL" id="KDE01981.1"/>
    </source>
</evidence>
<dbReference type="Proteomes" id="UP000025523">
    <property type="component" value="Unassembled WGS sequence"/>
</dbReference>
<sequence>MISSQCRISIHSPVWGETIAVAYQKNVKKISIHSPVWGETTDISLLTILDKNFNPLARMGRDIG</sequence>